<accession>A0ABN9TA60</accession>
<evidence type="ECO:0000313" key="4">
    <source>
        <dbReference type="Proteomes" id="UP001189429"/>
    </source>
</evidence>
<feature type="compositionally biased region" description="Pro residues" evidence="1">
    <location>
        <begin position="593"/>
        <end position="603"/>
    </location>
</feature>
<dbReference type="SUPFAM" id="SSF47473">
    <property type="entry name" value="EF-hand"/>
    <property type="match status" value="1"/>
</dbReference>
<feature type="non-terminal residue" evidence="3">
    <location>
        <position position="603"/>
    </location>
</feature>
<feature type="region of interest" description="Disordered" evidence="1">
    <location>
        <begin position="570"/>
        <end position="603"/>
    </location>
</feature>
<proteinExistence type="predicted"/>
<dbReference type="EMBL" id="CAUYUJ010014486">
    <property type="protein sequence ID" value="CAK0841854.1"/>
    <property type="molecule type" value="Genomic_DNA"/>
</dbReference>
<feature type="compositionally biased region" description="Low complexity" evidence="1">
    <location>
        <begin position="282"/>
        <end position="315"/>
    </location>
</feature>
<feature type="region of interest" description="Disordered" evidence="1">
    <location>
        <begin position="1"/>
        <end position="97"/>
    </location>
</feature>
<feature type="compositionally biased region" description="Low complexity" evidence="1">
    <location>
        <begin position="24"/>
        <end position="50"/>
    </location>
</feature>
<dbReference type="PROSITE" id="PS50222">
    <property type="entry name" value="EF_HAND_2"/>
    <property type="match status" value="1"/>
</dbReference>
<organism evidence="3 4">
    <name type="scientific">Prorocentrum cordatum</name>
    <dbReference type="NCBI Taxonomy" id="2364126"/>
    <lineage>
        <taxon>Eukaryota</taxon>
        <taxon>Sar</taxon>
        <taxon>Alveolata</taxon>
        <taxon>Dinophyceae</taxon>
        <taxon>Prorocentrales</taxon>
        <taxon>Prorocentraceae</taxon>
        <taxon>Prorocentrum</taxon>
    </lineage>
</organism>
<sequence>MGPQSRQSLTAAGIAHHLDPSPRSPGGASSAKGAGAAGRRGAASHGASSGDTDTDGAESLRSSTPSPSDRRGPAPSPRGNRRLPAPPRTEADGEAARRNQVIKGLFEFYDADRSGAISKAETYKYAKKCGFAGSPGDWDAEWVHIHRHIGLPPHGALTLDDFARWLNDGPEENFTETEVLEALLKEERKSASRTNALPGATDEQARHGEQRQSPSPDSAQRDPSLDLQGEQRPLPSPGSAQPQPHLDLQGWQRRLPSPDSARRGAPSASALPRRQLPPPPEGAFAGEAAGAAGAAAAAATARQASAASGSPLPAGADRRRPAQVPRAATVPLDASTDEAASASDEEQPQPEALLPGPPRAGKLPQPPRDAAPGAALDALERQGAPGSRRVARLPRELASPSEDDGCSAPPSEEEPPQPEIPRAACRGHRRLLSPRDAPSRGTVEQDPAAPGAPPRRPAGPRREARPPPEPSSEDDRWPAPDSEEEPPQIEFRGTARPAGRRPPSPHRGVVHQPVQAATRLMRAVRPGEARLIVAAQEAFALGDIVSVTSGEHSESRTIVGFGSLVLDRPLSHGYPPGAVVSKQGSTRRTCPDSQPPDPPQPAW</sequence>
<feature type="region of interest" description="Disordered" evidence="1">
    <location>
        <begin position="189"/>
        <end position="513"/>
    </location>
</feature>
<feature type="compositionally biased region" description="Polar residues" evidence="1">
    <location>
        <begin position="1"/>
        <end position="10"/>
    </location>
</feature>
<protein>
    <recommendedName>
        <fullName evidence="2">EF-hand domain-containing protein</fullName>
    </recommendedName>
</protein>
<name>A0ABN9TA60_9DINO</name>
<dbReference type="InterPro" id="IPR011992">
    <property type="entry name" value="EF-hand-dom_pair"/>
</dbReference>
<dbReference type="Proteomes" id="UP001189429">
    <property type="component" value="Unassembled WGS sequence"/>
</dbReference>
<feature type="domain" description="EF-hand" evidence="2">
    <location>
        <begin position="97"/>
        <end position="132"/>
    </location>
</feature>
<reference evidence="3" key="1">
    <citation type="submission" date="2023-10" db="EMBL/GenBank/DDBJ databases">
        <authorList>
            <person name="Chen Y."/>
            <person name="Shah S."/>
            <person name="Dougan E. K."/>
            <person name="Thang M."/>
            <person name="Chan C."/>
        </authorList>
    </citation>
    <scope>NUCLEOTIDE SEQUENCE [LARGE SCALE GENOMIC DNA]</scope>
</reference>
<evidence type="ECO:0000313" key="3">
    <source>
        <dbReference type="EMBL" id="CAK0841854.1"/>
    </source>
</evidence>
<gene>
    <name evidence="3" type="ORF">PCOR1329_LOCUS36931</name>
</gene>
<feature type="compositionally biased region" description="Acidic residues" evidence="1">
    <location>
        <begin position="401"/>
        <end position="416"/>
    </location>
</feature>
<comment type="caution">
    <text evidence="3">The sequence shown here is derived from an EMBL/GenBank/DDBJ whole genome shotgun (WGS) entry which is preliminary data.</text>
</comment>
<keyword evidence="4" id="KW-1185">Reference proteome</keyword>
<evidence type="ECO:0000256" key="1">
    <source>
        <dbReference type="SAM" id="MobiDB-lite"/>
    </source>
</evidence>
<evidence type="ECO:0000259" key="2">
    <source>
        <dbReference type="PROSITE" id="PS50222"/>
    </source>
</evidence>
<dbReference type="InterPro" id="IPR002048">
    <property type="entry name" value="EF_hand_dom"/>
</dbReference>
<feature type="compositionally biased region" description="Low complexity" evidence="1">
    <location>
        <begin position="333"/>
        <end position="342"/>
    </location>
</feature>